<evidence type="ECO:0000256" key="1">
    <source>
        <dbReference type="ARBA" id="ARBA00023125"/>
    </source>
</evidence>
<reference evidence="3 4" key="1">
    <citation type="submission" date="2014-07" db="EMBL/GenBank/DDBJ databases">
        <title>Genome of Flavobacterium reichenbachii LMG 25512.</title>
        <authorList>
            <person name="Stropko S.J."/>
            <person name="Pipes S.E."/>
            <person name="Newman J.D."/>
        </authorList>
    </citation>
    <scope>NUCLEOTIDE SEQUENCE [LARGE SCALE GENOMIC DNA]</scope>
    <source>
        <strain evidence="3 4">LMG 25512</strain>
    </source>
</reference>
<name>A0A085ZKH6_9FLAO</name>
<feature type="domain" description="HTH cro/C1-type" evidence="2">
    <location>
        <begin position="9"/>
        <end position="63"/>
    </location>
</feature>
<dbReference type="SMART" id="SM00530">
    <property type="entry name" value="HTH_XRE"/>
    <property type="match status" value="1"/>
</dbReference>
<dbReference type="Gene3D" id="1.10.260.40">
    <property type="entry name" value="lambda repressor-like DNA-binding domains"/>
    <property type="match status" value="1"/>
</dbReference>
<keyword evidence="4" id="KW-1185">Reference proteome</keyword>
<evidence type="ECO:0000313" key="4">
    <source>
        <dbReference type="Proteomes" id="UP000028715"/>
    </source>
</evidence>
<dbReference type="CDD" id="cd00093">
    <property type="entry name" value="HTH_XRE"/>
    <property type="match status" value="1"/>
</dbReference>
<comment type="caution">
    <text evidence="3">The sequence shown here is derived from an EMBL/GenBank/DDBJ whole genome shotgun (WGS) entry which is preliminary data.</text>
</comment>
<dbReference type="RefSeq" id="WP_035681860.1">
    <property type="nucleotide sequence ID" value="NZ_JPRL01000001.1"/>
</dbReference>
<dbReference type="Pfam" id="PF01381">
    <property type="entry name" value="HTH_3"/>
    <property type="match status" value="1"/>
</dbReference>
<dbReference type="InterPro" id="IPR001387">
    <property type="entry name" value="Cro/C1-type_HTH"/>
</dbReference>
<dbReference type="PANTHER" id="PTHR46558">
    <property type="entry name" value="TRACRIPTIONAL REGULATORY PROTEIN-RELATED-RELATED"/>
    <property type="match status" value="1"/>
</dbReference>
<organism evidence="3 4">
    <name type="scientific">Flavobacterium reichenbachii</name>
    <dbReference type="NCBI Taxonomy" id="362418"/>
    <lineage>
        <taxon>Bacteria</taxon>
        <taxon>Pseudomonadati</taxon>
        <taxon>Bacteroidota</taxon>
        <taxon>Flavobacteriia</taxon>
        <taxon>Flavobacteriales</taxon>
        <taxon>Flavobacteriaceae</taxon>
        <taxon>Flavobacterium</taxon>
    </lineage>
</organism>
<dbReference type="Proteomes" id="UP000028715">
    <property type="component" value="Unassembled WGS sequence"/>
</dbReference>
<dbReference type="EMBL" id="JPRL01000001">
    <property type="protein sequence ID" value="KFF04940.1"/>
    <property type="molecule type" value="Genomic_DNA"/>
</dbReference>
<dbReference type="InterPro" id="IPR010982">
    <property type="entry name" value="Lambda_DNA-bd_dom_sf"/>
</dbReference>
<evidence type="ECO:0000259" key="2">
    <source>
        <dbReference type="PROSITE" id="PS50943"/>
    </source>
</evidence>
<dbReference type="GO" id="GO:0003677">
    <property type="term" value="F:DNA binding"/>
    <property type="evidence" value="ECO:0007669"/>
    <property type="project" value="UniProtKB-KW"/>
</dbReference>
<dbReference type="eggNOG" id="ENOG5030Q4C">
    <property type="taxonomic scope" value="Bacteria"/>
</dbReference>
<dbReference type="STRING" id="362418.IW19_05105"/>
<accession>A0A085ZKH6</accession>
<dbReference type="PROSITE" id="PS50943">
    <property type="entry name" value="HTH_CROC1"/>
    <property type="match status" value="1"/>
</dbReference>
<sequence length="117" mass="13540">MNETVGNNLKILRKIKNLSQEQVADHLNISQSAYVRMERGESTSWASHFVKICQVFEITPEELVKKELGVSTYENLIGTERLTEIAMLSVYRKIIKTYELQMEDLKTIIKHLNKGKN</sequence>
<protein>
    <recommendedName>
        <fullName evidence="2">HTH cro/C1-type domain-containing protein</fullName>
    </recommendedName>
</protein>
<proteinExistence type="predicted"/>
<gene>
    <name evidence="3" type="ORF">IW19_05105</name>
</gene>
<keyword evidence="1" id="KW-0238">DNA-binding</keyword>
<dbReference type="SUPFAM" id="SSF47413">
    <property type="entry name" value="lambda repressor-like DNA-binding domains"/>
    <property type="match status" value="1"/>
</dbReference>
<evidence type="ECO:0000313" key="3">
    <source>
        <dbReference type="EMBL" id="KFF04940.1"/>
    </source>
</evidence>
<dbReference type="PANTHER" id="PTHR46558:SF4">
    <property type="entry name" value="DNA-BIDING PHAGE PROTEIN"/>
    <property type="match status" value="1"/>
</dbReference>
<dbReference type="AlphaFoldDB" id="A0A085ZKH6"/>